<dbReference type="EMBL" id="LRPN01000093">
    <property type="protein sequence ID" value="KWZ80323.1"/>
    <property type="molecule type" value="Genomic_DNA"/>
</dbReference>
<evidence type="ECO:0000313" key="2">
    <source>
        <dbReference type="Proteomes" id="UP000070376"/>
    </source>
</evidence>
<dbReference type="AlphaFoldDB" id="A0A133KL38"/>
<name>A0A133KL38_HEYCO</name>
<accession>A0A133KL38</accession>
<evidence type="ECO:0000313" key="1">
    <source>
        <dbReference type="EMBL" id="KWZ80323.1"/>
    </source>
</evidence>
<sequence length="39" mass="4556">MKFFPNPIHQITNKKTDTRGSFGQNQIDFFLLSVENENV</sequence>
<dbReference type="Proteomes" id="UP000070376">
    <property type="component" value="Unassembled WGS sequence"/>
</dbReference>
<reference evidence="2" key="1">
    <citation type="submission" date="2016-01" db="EMBL/GenBank/DDBJ databases">
        <authorList>
            <person name="Mitreva M."/>
            <person name="Pepin K.H."/>
            <person name="Mihindukulasuriya K.A."/>
            <person name="Fulton R."/>
            <person name="Fronick C."/>
            <person name="O'Laughlin M."/>
            <person name="Miner T."/>
            <person name="Herter B."/>
            <person name="Rosa B.A."/>
            <person name="Cordes M."/>
            <person name="Tomlinson C."/>
            <person name="Wollam A."/>
            <person name="Palsikar V.B."/>
            <person name="Mardis E.R."/>
            <person name="Wilson R.K."/>
        </authorList>
    </citation>
    <scope>NUCLEOTIDE SEQUENCE [LARGE SCALE GENOMIC DNA]</scope>
    <source>
        <strain evidence="2">GED7749B</strain>
    </source>
</reference>
<protein>
    <submittedName>
        <fullName evidence="1">Uncharacterized protein</fullName>
    </submittedName>
</protein>
<organism evidence="1 2">
    <name type="scientific">Heyndrickxia coagulans</name>
    <name type="common">Weizmannia coagulans</name>
    <dbReference type="NCBI Taxonomy" id="1398"/>
    <lineage>
        <taxon>Bacteria</taxon>
        <taxon>Bacillati</taxon>
        <taxon>Bacillota</taxon>
        <taxon>Bacilli</taxon>
        <taxon>Bacillales</taxon>
        <taxon>Bacillaceae</taxon>
        <taxon>Heyndrickxia</taxon>
    </lineage>
</organism>
<comment type="caution">
    <text evidence="1">The sequence shown here is derived from an EMBL/GenBank/DDBJ whole genome shotgun (WGS) entry which is preliminary data.</text>
</comment>
<gene>
    <name evidence="1" type="ORF">HMPREF3213_02309</name>
</gene>
<proteinExistence type="predicted"/>
<dbReference type="PATRIC" id="fig|1398.22.peg.2315"/>